<organism evidence="5 6">
    <name type="scientific">Blastococcus carthaginiensis</name>
    <dbReference type="NCBI Taxonomy" id="3050034"/>
    <lineage>
        <taxon>Bacteria</taxon>
        <taxon>Bacillati</taxon>
        <taxon>Actinomycetota</taxon>
        <taxon>Actinomycetes</taxon>
        <taxon>Geodermatophilales</taxon>
        <taxon>Geodermatophilaceae</taxon>
        <taxon>Blastococcus</taxon>
    </lineage>
</organism>
<dbReference type="GO" id="GO:0016829">
    <property type="term" value="F:lyase activity"/>
    <property type="evidence" value="ECO:0007669"/>
    <property type="project" value="UniProtKB-KW"/>
</dbReference>
<dbReference type="PANTHER" id="PTHR30502:SF0">
    <property type="entry name" value="PHOSPHOENOLPYRUVATE CARBOXYLASE FAMILY PROTEIN"/>
    <property type="match status" value="1"/>
</dbReference>
<comment type="similarity">
    <text evidence="1">Belongs to the HpcH/HpaI aldolase family.</text>
</comment>
<sequence>MTIPYLRRALATGPVVGTFLKLPRPEVVDVLAGCGVDFVVCDHEHAQISEREAREVIRAGRAVGLPVIVRVPDLDRGLINRLLEAGAAGIQLARAESGTGRPLGDLMRYPPEGTRSVSPAQPAAGYGAIPLTTFLPRSNADVLAVGQLETASAAADPDAAVAGLDVAFIGPVDLRVALGHADDPDHPDVTQAVTGIRAAAARAGIPVGTYVAGPDEVAAAVGNGYRYVVVSSDLALLAAGARTVLGRR</sequence>
<reference evidence="6" key="1">
    <citation type="submission" date="2023-05" db="EMBL/GenBank/DDBJ databases">
        <title>Draft genome of Pseudofrankia sp. BMG5.37.</title>
        <authorList>
            <person name="Gtari M."/>
            <person name="Ghodhbane F."/>
            <person name="Sbissi I."/>
        </authorList>
    </citation>
    <scope>NUCLEOTIDE SEQUENCE [LARGE SCALE GENOMIC DNA]</scope>
    <source>
        <strain evidence="6">BMG 814</strain>
    </source>
</reference>
<evidence type="ECO:0000259" key="4">
    <source>
        <dbReference type="Pfam" id="PF03328"/>
    </source>
</evidence>
<dbReference type="Pfam" id="PF03328">
    <property type="entry name" value="HpcH_HpaI"/>
    <property type="match status" value="1"/>
</dbReference>
<dbReference type="EMBL" id="JASNFN010000018">
    <property type="protein sequence ID" value="MDP5183891.1"/>
    <property type="molecule type" value="Genomic_DNA"/>
</dbReference>
<evidence type="ECO:0000256" key="3">
    <source>
        <dbReference type="ARBA" id="ARBA00023239"/>
    </source>
</evidence>
<evidence type="ECO:0000256" key="1">
    <source>
        <dbReference type="ARBA" id="ARBA00005568"/>
    </source>
</evidence>
<dbReference type="Gene3D" id="3.20.20.60">
    <property type="entry name" value="Phosphoenolpyruvate-binding domains"/>
    <property type="match status" value="1"/>
</dbReference>
<dbReference type="RefSeq" id="WP_306000499.1">
    <property type="nucleotide sequence ID" value="NZ_JASNFN010000018.1"/>
</dbReference>
<name>A0ABT9IE79_9ACTN</name>
<keyword evidence="3 5" id="KW-0456">Lyase</keyword>
<gene>
    <name evidence="5" type="ORF">QOZ88_14730</name>
</gene>
<keyword evidence="2" id="KW-0479">Metal-binding</keyword>
<dbReference type="InterPro" id="IPR005000">
    <property type="entry name" value="Aldolase/citrate-lyase_domain"/>
</dbReference>
<protein>
    <submittedName>
        <fullName evidence="5">Aldolase/citrate lyase family protein</fullName>
    </submittedName>
</protein>
<evidence type="ECO:0000256" key="2">
    <source>
        <dbReference type="ARBA" id="ARBA00022723"/>
    </source>
</evidence>
<accession>A0ABT9IE79</accession>
<evidence type="ECO:0000313" key="5">
    <source>
        <dbReference type="EMBL" id="MDP5183891.1"/>
    </source>
</evidence>
<proteinExistence type="inferred from homology"/>
<dbReference type="PANTHER" id="PTHR30502">
    <property type="entry name" value="2-KETO-3-DEOXY-L-RHAMNONATE ALDOLASE"/>
    <property type="match status" value="1"/>
</dbReference>
<dbReference type="InterPro" id="IPR040442">
    <property type="entry name" value="Pyrv_kinase-like_dom_sf"/>
</dbReference>
<dbReference type="Proteomes" id="UP001233673">
    <property type="component" value="Unassembled WGS sequence"/>
</dbReference>
<dbReference type="InterPro" id="IPR015813">
    <property type="entry name" value="Pyrv/PenolPyrv_kinase-like_dom"/>
</dbReference>
<evidence type="ECO:0000313" key="6">
    <source>
        <dbReference type="Proteomes" id="UP001233673"/>
    </source>
</evidence>
<feature type="domain" description="HpcH/HpaI aldolase/citrate lyase" evidence="4">
    <location>
        <begin position="17"/>
        <end position="237"/>
    </location>
</feature>
<comment type="caution">
    <text evidence="5">The sequence shown here is derived from an EMBL/GenBank/DDBJ whole genome shotgun (WGS) entry which is preliminary data.</text>
</comment>
<dbReference type="InterPro" id="IPR050251">
    <property type="entry name" value="HpcH-HpaI_aldolase"/>
</dbReference>
<dbReference type="SUPFAM" id="SSF51621">
    <property type="entry name" value="Phosphoenolpyruvate/pyruvate domain"/>
    <property type="match status" value="1"/>
</dbReference>
<keyword evidence="6" id="KW-1185">Reference proteome</keyword>